<proteinExistence type="inferred from homology"/>
<evidence type="ECO:0000256" key="12">
    <source>
        <dbReference type="SAM" id="MobiDB-lite"/>
    </source>
</evidence>
<evidence type="ECO:0000256" key="4">
    <source>
        <dbReference type="ARBA" id="ARBA00022741"/>
    </source>
</evidence>
<dbReference type="RefSeq" id="XP_064708499.1">
    <property type="nucleotide sequence ID" value="XM_064855839.1"/>
</dbReference>
<dbReference type="Gene3D" id="3.40.50.300">
    <property type="entry name" value="P-loop containing nucleotide triphosphate hydrolases"/>
    <property type="match status" value="1"/>
</dbReference>
<feature type="region of interest" description="Disordered" evidence="12">
    <location>
        <begin position="354"/>
        <end position="401"/>
    </location>
</feature>
<evidence type="ECO:0000256" key="13">
    <source>
        <dbReference type="SAM" id="Phobius"/>
    </source>
</evidence>
<evidence type="ECO:0000256" key="6">
    <source>
        <dbReference type="ARBA" id="ARBA00022801"/>
    </source>
</evidence>
<evidence type="ECO:0000313" key="17">
    <source>
        <dbReference type="Proteomes" id="UP001358417"/>
    </source>
</evidence>
<dbReference type="Pfam" id="PF08740">
    <property type="entry name" value="BCS1_N"/>
    <property type="match status" value="1"/>
</dbReference>
<evidence type="ECO:0000256" key="9">
    <source>
        <dbReference type="ARBA" id="ARBA00023128"/>
    </source>
</evidence>
<comment type="catalytic activity">
    <reaction evidence="11">
        <text>ATP + H2O = ADP + phosphate + H(+)</text>
        <dbReference type="Rhea" id="RHEA:13065"/>
        <dbReference type="ChEBI" id="CHEBI:15377"/>
        <dbReference type="ChEBI" id="CHEBI:15378"/>
        <dbReference type="ChEBI" id="CHEBI:30616"/>
        <dbReference type="ChEBI" id="CHEBI:43474"/>
        <dbReference type="ChEBI" id="CHEBI:456216"/>
    </reaction>
    <physiologicalReaction direction="left-to-right" evidence="11">
        <dbReference type="Rhea" id="RHEA:13066"/>
    </physiologicalReaction>
</comment>
<dbReference type="SMART" id="SM01024">
    <property type="entry name" value="BCS1_N"/>
    <property type="match status" value="1"/>
</dbReference>
<keyword evidence="8 13" id="KW-1133">Transmembrane helix</keyword>
<name>A0AAV9NIA9_9EURO</name>
<comment type="caution">
    <text evidence="16">The sequence shown here is derived from an EMBL/GenBank/DDBJ whole genome shotgun (WGS) entry which is preliminary data.</text>
</comment>
<feature type="transmembrane region" description="Helical" evidence="13">
    <location>
        <begin position="31"/>
        <end position="52"/>
    </location>
</feature>
<dbReference type="InterPro" id="IPR057495">
    <property type="entry name" value="AAA_lid_BCS1"/>
</dbReference>
<organism evidence="16 17">
    <name type="scientific">Exophiala bonariae</name>
    <dbReference type="NCBI Taxonomy" id="1690606"/>
    <lineage>
        <taxon>Eukaryota</taxon>
        <taxon>Fungi</taxon>
        <taxon>Dikarya</taxon>
        <taxon>Ascomycota</taxon>
        <taxon>Pezizomycotina</taxon>
        <taxon>Eurotiomycetes</taxon>
        <taxon>Chaetothyriomycetidae</taxon>
        <taxon>Chaetothyriales</taxon>
        <taxon>Herpotrichiellaceae</taxon>
        <taxon>Exophiala</taxon>
    </lineage>
</organism>
<dbReference type="InterPro" id="IPR014851">
    <property type="entry name" value="BCS1_N"/>
</dbReference>
<feature type="compositionally biased region" description="Polar residues" evidence="12">
    <location>
        <begin position="669"/>
        <end position="680"/>
    </location>
</feature>
<feature type="domain" description="AAA+ ATPase" evidence="14">
    <location>
        <begin position="281"/>
        <end position="461"/>
    </location>
</feature>
<evidence type="ECO:0000259" key="14">
    <source>
        <dbReference type="SMART" id="SM00382"/>
    </source>
</evidence>
<keyword evidence="6" id="KW-0378">Hydrolase</keyword>
<evidence type="ECO:0000313" key="16">
    <source>
        <dbReference type="EMBL" id="KAK5056783.1"/>
    </source>
</evidence>
<dbReference type="InterPro" id="IPR027417">
    <property type="entry name" value="P-loop_NTPase"/>
</dbReference>
<feature type="compositionally biased region" description="Acidic residues" evidence="12">
    <location>
        <begin position="799"/>
        <end position="809"/>
    </location>
</feature>
<evidence type="ECO:0000259" key="15">
    <source>
        <dbReference type="SMART" id="SM01024"/>
    </source>
</evidence>
<feature type="region of interest" description="Disordered" evidence="12">
    <location>
        <begin position="527"/>
        <end position="555"/>
    </location>
</feature>
<keyword evidence="3 13" id="KW-0812">Transmembrane</keyword>
<dbReference type="GeneID" id="89980462"/>
<comment type="similarity">
    <text evidence="2">Belongs to the AAA ATPase family. BCS1 subfamily.</text>
</comment>
<evidence type="ECO:0000256" key="5">
    <source>
        <dbReference type="ARBA" id="ARBA00022792"/>
    </source>
</evidence>
<keyword evidence="10 13" id="KW-0472">Membrane</keyword>
<dbReference type="Pfam" id="PF25426">
    <property type="entry name" value="AAA_lid_BCS1"/>
    <property type="match status" value="1"/>
</dbReference>
<dbReference type="GO" id="GO:0005743">
    <property type="term" value="C:mitochondrial inner membrane"/>
    <property type="evidence" value="ECO:0007669"/>
    <property type="project" value="UniProtKB-SubCell"/>
</dbReference>
<dbReference type="AlphaFoldDB" id="A0AAV9NIA9"/>
<evidence type="ECO:0000256" key="3">
    <source>
        <dbReference type="ARBA" id="ARBA00022692"/>
    </source>
</evidence>
<feature type="region of interest" description="Disordered" evidence="12">
    <location>
        <begin position="602"/>
        <end position="832"/>
    </location>
</feature>
<feature type="compositionally biased region" description="Basic and acidic residues" evidence="12">
    <location>
        <begin position="614"/>
        <end position="623"/>
    </location>
</feature>
<evidence type="ECO:0008006" key="18">
    <source>
        <dbReference type="Google" id="ProtNLM"/>
    </source>
</evidence>
<dbReference type="SUPFAM" id="SSF52540">
    <property type="entry name" value="P-loop containing nucleoside triphosphate hydrolases"/>
    <property type="match status" value="1"/>
</dbReference>
<keyword evidence="17" id="KW-1185">Reference proteome</keyword>
<evidence type="ECO:0000256" key="7">
    <source>
        <dbReference type="ARBA" id="ARBA00022840"/>
    </source>
</evidence>
<dbReference type="GO" id="GO:0016887">
    <property type="term" value="F:ATP hydrolysis activity"/>
    <property type="evidence" value="ECO:0007669"/>
    <property type="project" value="InterPro"/>
</dbReference>
<evidence type="ECO:0000256" key="2">
    <source>
        <dbReference type="ARBA" id="ARBA00007448"/>
    </source>
</evidence>
<protein>
    <recommendedName>
        <fullName evidence="18">AAA+ ATPase domain-containing protein</fullName>
    </recommendedName>
</protein>
<dbReference type="SMART" id="SM00382">
    <property type="entry name" value="AAA"/>
    <property type="match status" value="1"/>
</dbReference>
<dbReference type="InterPro" id="IPR003959">
    <property type="entry name" value="ATPase_AAA_core"/>
</dbReference>
<keyword evidence="5" id="KW-0999">Mitochondrion inner membrane</keyword>
<accession>A0AAV9NIA9</accession>
<evidence type="ECO:0000256" key="1">
    <source>
        <dbReference type="ARBA" id="ARBA00004434"/>
    </source>
</evidence>
<dbReference type="Pfam" id="PF00004">
    <property type="entry name" value="AAA"/>
    <property type="match status" value="2"/>
</dbReference>
<evidence type="ECO:0000256" key="8">
    <source>
        <dbReference type="ARBA" id="ARBA00022989"/>
    </source>
</evidence>
<feature type="compositionally biased region" description="Acidic residues" evidence="12">
    <location>
        <begin position="776"/>
        <end position="791"/>
    </location>
</feature>
<dbReference type="InterPro" id="IPR003593">
    <property type="entry name" value="AAA+_ATPase"/>
</dbReference>
<feature type="domain" description="BCS1 N-terminal" evidence="15">
    <location>
        <begin position="43"/>
        <end position="248"/>
    </location>
</feature>
<feature type="compositionally biased region" description="Low complexity" evidence="12">
    <location>
        <begin position="760"/>
        <end position="775"/>
    </location>
</feature>
<dbReference type="Proteomes" id="UP001358417">
    <property type="component" value="Unassembled WGS sequence"/>
</dbReference>
<dbReference type="EMBL" id="JAVRRD010000007">
    <property type="protein sequence ID" value="KAK5056783.1"/>
    <property type="molecule type" value="Genomic_DNA"/>
</dbReference>
<evidence type="ECO:0000256" key="11">
    <source>
        <dbReference type="ARBA" id="ARBA00048778"/>
    </source>
</evidence>
<comment type="subcellular location">
    <subcellularLocation>
        <location evidence="1">Mitochondrion inner membrane</location>
        <topology evidence="1">Single-pass membrane protein</topology>
    </subcellularLocation>
</comment>
<feature type="transmembrane region" description="Helical" evidence="13">
    <location>
        <begin position="6"/>
        <end position="24"/>
    </location>
</feature>
<feature type="compositionally biased region" description="Basic and acidic residues" evidence="12">
    <location>
        <begin position="637"/>
        <end position="647"/>
    </location>
</feature>
<keyword evidence="4" id="KW-0547">Nucleotide-binding</keyword>
<sequence length="832" mass="91238">MNPTSSLHLPVTLIDAVIPGYSFLAQVLLDLGIDISVIVSFIAFVGCAWTALRFAFTPISVLILESLSSSVTVEEWDPIFKDMLNWVAANRRLQNIRLLRASSPRHYDDDFDDANLGDEHNLRSHEKHVEDIIFNFNDWAARAPPKFQPHRSSGFFWHKRRIFRITRNKERVASDWSLAVHEREWLTILVLALSAQPVKDLIEEAREYHLRQLTSTTIIQRPTPKAQRGRRNVWTTVATRPSRSMATVVLESSQKAAILKDINDFLHPRTARWYSNRGIPYRRGYLFHGPPGTGKTSLSFALAGVFGLDIYCLALSEISLSEEDLILLFNSLPKRCILLLEDIDSAGVTGKLRPEAEQDTDISELHIVEKNGNASKPRPNKEKSKKKSKKSKHSKSRGDIHLKAVSKPNTITLSGLLNAIDGVASQEGRVLILTTNHPEKLNEALVRPGRVDLQIKFDLANKQQIKDLFLRMYCPDPRDVTQHPTRISQILPTQAETVNPWETLHDSKPKSTPFATVSLAQVPPLTQSSDIQAPLKPSTPTIPPLSTPSPEAKDFSDISTLANSFATALPELTFSPAEIQGFLLIRKNDPQQAVLEVSEWRDSELAKKAGKTSETGDRSKDQAEASGVSAESPSSIRVEDKIEREAPKAGAAPAISLGVADPVYEATESDSPTKANASNDAEQHEEQYHGGGTSPSPHIPPSNTPKPAEACSETQVNTSNGITTNLHSNPANEASSHSAPDAPFEPPSPTSPARDENECDTSSGRSDSDSSSSSDSSDDGVGEEEEDEDGNDGGGAGGYDDDDDGDISDSSEIHNGPLFVDGSMTRVTMLDY</sequence>
<gene>
    <name evidence="16" type="ORF">LTR84_012315</name>
</gene>
<reference evidence="16 17" key="1">
    <citation type="submission" date="2023-08" db="EMBL/GenBank/DDBJ databases">
        <title>Black Yeasts Isolated from many extreme environments.</title>
        <authorList>
            <person name="Coleine C."/>
            <person name="Stajich J.E."/>
            <person name="Selbmann L."/>
        </authorList>
    </citation>
    <scope>NUCLEOTIDE SEQUENCE [LARGE SCALE GENOMIC DNA]</scope>
    <source>
        <strain evidence="16 17">CCFEE 5792</strain>
    </source>
</reference>
<dbReference type="InterPro" id="IPR050747">
    <property type="entry name" value="Mitochondrial_chaperone_BCS1"/>
</dbReference>
<dbReference type="PANTHER" id="PTHR23070">
    <property type="entry name" value="BCS1 AAA-TYPE ATPASE"/>
    <property type="match status" value="1"/>
</dbReference>
<feature type="compositionally biased region" description="Polar residues" evidence="12">
    <location>
        <begin position="712"/>
        <end position="738"/>
    </location>
</feature>
<keyword evidence="9" id="KW-0496">Mitochondrion</keyword>
<feature type="compositionally biased region" description="Basic residues" evidence="12">
    <location>
        <begin position="383"/>
        <end position="395"/>
    </location>
</feature>
<evidence type="ECO:0000256" key="10">
    <source>
        <dbReference type="ARBA" id="ARBA00023136"/>
    </source>
</evidence>
<dbReference type="GO" id="GO:0005524">
    <property type="term" value="F:ATP binding"/>
    <property type="evidence" value="ECO:0007669"/>
    <property type="project" value="UniProtKB-KW"/>
</dbReference>
<keyword evidence="7" id="KW-0067">ATP-binding</keyword>